<proteinExistence type="predicted"/>
<sequence>MSESSACRPESGPLKREAAQSPEYKGERTDKVWDNIPLDDLTPRPDTPKANDPHSTSPQRLQDIPASSLRPTVPNEEADATPSILRVPNDANTDTDISNLPAHPNTPTTDHPPTASPLPYMPRYAAKDVYNTQNHIGGQLVRDVDCPTHLTHLDSPTSPDEKYIPRSSSPDSHYIPSWDPPPNWKRASSRPSSTVTQSAKSTPRSEEPSLGLALRSRASTVGEPPKSTISPYAFPNIAPSRPINPNNPNAPPAPLRTPNRWRIANASVIQERRAHRAAFDQLAENLQRRHTKCHPVVVVVIVIAFLVLMVMPLAVYLSAKDGPIGGRGGPFGFI</sequence>
<feature type="region of interest" description="Disordered" evidence="1">
    <location>
        <begin position="1"/>
        <end position="121"/>
    </location>
</feature>
<dbReference type="AlphaFoldDB" id="A0A6A5WDV3"/>
<feature type="compositionally biased region" description="Basic and acidic residues" evidence="1">
    <location>
        <begin position="41"/>
        <end position="52"/>
    </location>
</feature>
<gene>
    <name evidence="3" type="ORF">P154DRAFT_536521</name>
</gene>
<feature type="transmembrane region" description="Helical" evidence="2">
    <location>
        <begin position="296"/>
        <end position="317"/>
    </location>
</feature>
<keyword evidence="2" id="KW-0812">Transmembrane</keyword>
<keyword evidence="2" id="KW-0472">Membrane</keyword>
<protein>
    <submittedName>
        <fullName evidence="3">Uncharacterized protein</fullName>
    </submittedName>
</protein>
<evidence type="ECO:0000313" key="3">
    <source>
        <dbReference type="EMBL" id="KAF1998321.1"/>
    </source>
</evidence>
<evidence type="ECO:0000256" key="1">
    <source>
        <dbReference type="SAM" id="MobiDB-lite"/>
    </source>
</evidence>
<feature type="compositionally biased region" description="Low complexity" evidence="1">
    <location>
        <begin position="101"/>
        <end position="113"/>
    </location>
</feature>
<dbReference type="Proteomes" id="UP000799779">
    <property type="component" value="Unassembled WGS sequence"/>
</dbReference>
<accession>A0A6A5WDV3</accession>
<keyword evidence="4" id="KW-1185">Reference proteome</keyword>
<feature type="compositionally biased region" description="Polar residues" evidence="1">
    <location>
        <begin position="189"/>
        <end position="202"/>
    </location>
</feature>
<evidence type="ECO:0000313" key="4">
    <source>
        <dbReference type="Proteomes" id="UP000799779"/>
    </source>
</evidence>
<feature type="region of interest" description="Disordered" evidence="1">
    <location>
        <begin position="151"/>
        <end position="229"/>
    </location>
</feature>
<name>A0A6A5WDV3_9PLEO</name>
<reference evidence="3" key="1">
    <citation type="journal article" date="2020" name="Stud. Mycol.">
        <title>101 Dothideomycetes genomes: a test case for predicting lifestyles and emergence of pathogens.</title>
        <authorList>
            <person name="Haridas S."/>
            <person name="Albert R."/>
            <person name="Binder M."/>
            <person name="Bloem J."/>
            <person name="Labutti K."/>
            <person name="Salamov A."/>
            <person name="Andreopoulos B."/>
            <person name="Baker S."/>
            <person name="Barry K."/>
            <person name="Bills G."/>
            <person name="Bluhm B."/>
            <person name="Cannon C."/>
            <person name="Castanera R."/>
            <person name="Culley D."/>
            <person name="Daum C."/>
            <person name="Ezra D."/>
            <person name="Gonzalez J."/>
            <person name="Henrissat B."/>
            <person name="Kuo A."/>
            <person name="Liang C."/>
            <person name="Lipzen A."/>
            <person name="Lutzoni F."/>
            <person name="Magnuson J."/>
            <person name="Mondo S."/>
            <person name="Nolan M."/>
            <person name="Ohm R."/>
            <person name="Pangilinan J."/>
            <person name="Park H.-J."/>
            <person name="Ramirez L."/>
            <person name="Alfaro M."/>
            <person name="Sun H."/>
            <person name="Tritt A."/>
            <person name="Yoshinaga Y."/>
            <person name="Zwiers L.-H."/>
            <person name="Turgeon B."/>
            <person name="Goodwin S."/>
            <person name="Spatafora J."/>
            <person name="Crous P."/>
            <person name="Grigoriev I."/>
        </authorList>
    </citation>
    <scope>NUCLEOTIDE SEQUENCE</scope>
    <source>
        <strain evidence="3">CBS 123094</strain>
    </source>
</reference>
<feature type="compositionally biased region" description="Basic and acidic residues" evidence="1">
    <location>
        <begin position="13"/>
        <end position="33"/>
    </location>
</feature>
<dbReference type="EMBL" id="ML977605">
    <property type="protein sequence ID" value="KAF1998321.1"/>
    <property type="molecule type" value="Genomic_DNA"/>
</dbReference>
<keyword evidence="2" id="KW-1133">Transmembrane helix</keyword>
<organism evidence="3 4">
    <name type="scientific">Amniculicola lignicola CBS 123094</name>
    <dbReference type="NCBI Taxonomy" id="1392246"/>
    <lineage>
        <taxon>Eukaryota</taxon>
        <taxon>Fungi</taxon>
        <taxon>Dikarya</taxon>
        <taxon>Ascomycota</taxon>
        <taxon>Pezizomycotina</taxon>
        <taxon>Dothideomycetes</taxon>
        <taxon>Pleosporomycetidae</taxon>
        <taxon>Pleosporales</taxon>
        <taxon>Amniculicolaceae</taxon>
        <taxon>Amniculicola</taxon>
    </lineage>
</organism>
<evidence type="ECO:0000256" key="2">
    <source>
        <dbReference type="SAM" id="Phobius"/>
    </source>
</evidence>